<evidence type="ECO:0000259" key="2">
    <source>
        <dbReference type="SMART" id="SM00065"/>
    </source>
</evidence>
<dbReference type="Pfam" id="PF13185">
    <property type="entry name" value="GAF_2"/>
    <property type="match status" value="1"/>
</dbReference>
<dbReference type="Gene3D" id="1.10.10.2840">
    <property type="entry name" value="PucR C-terminal helix-turn-helix domain"/>
    <property type="match status" value="1"/>
</dbReference>
<comment type="similarity">
    <text evidence="1">Belongs to the CdaR family.</text>
</comment>
<feature type="domain" description="GAF" evidence="2">
    <location>
        <begin position="87"/>
        <end position="238"/>
    </location>
</feature>
<dbReference type="InterPro" id="IPR042070">
    <property type="entry name" value="PucR_C-HTH_sf"/>
</dbReference>
<gene>
    <name evidence="3" type="ORF">SAMN04489712_110192</name>
</gene>
<accession>A0A1H6CNS5</accession>
<dbReference type="Proteomes" id="UP000236723">
    <property type="component" value="Unassembled WGS sequence"/>
</dbReference>
<dbReference type="AlphaFoldDB" id="A0A1H6CNS5"/>
<dbReference type="Pfam" id="PF13556">
    <property type="entry name" value="HTH_30"/>
    <property type="match status" value="1"/>
</dbReference>
<dbReference type="InterPro" id="IPR025736">
    <property type="entry name" value="PucR_C-HTH_dom"/>
</dbReference>
<organism evidence="3 4">
    <name type="scientific">Thermomonospora echinospora</name>
    <dbReference type="NCBI Taxonomy" id="1992"/>
    <lineage>
        <taxon>Bacteria</taxon>
        <taxon>Bacillati</taxon>
        <taxon>Actinomycetota</taxon>
        <taxon>Actinomycetes</taxon>
        <taxon>Streptosporangiales</taxon>
        <taxon>Thermomonosporaceae</taxon>
        <taxon>Thermomonospora</taxon>
    </lineage>
</organism>
<dbReference type="EMBL" id="FNVO01000010">
    <property type="protein sequence ID" value="SEG74136.1"/>
    <property type="molecule type" value="Genomic_DNA"/>
</dbReference>
<dbReference type="InterPro" id="IPR003018">
    <property type="entry name" value="GAF"/>
</dbReference>
<dbReference type="Pfam" id="PF17853">
    <property type="entry name" value="GGDEF_2"/>
    <property type="match status" value="1"/>
</dbReference>
<evidence type="ECO:0000313" key="3">
    <source>
        <dbReference type="EMBL" id="SEG74136.1"/>
    </source>
</evidence>
<name>A0A1H6CNS5_9ACTN</name>
<dbReference type="SMART" id="SM00065">
    <property type="entry name" value="GAF"/>
    <property type="match status" value="1"/>
</dbReference>
<dbReference type="PANTHER" id="PTHR33744:SF1">
    <property type="entry name" value="DNA-BINDING TRANSCRIPTIONAL ACTIVATOR ADER"/>
    <property type="match status" value="1"/>
</dbReference>
<dbReference type="InterPro" id="IPR041522">
    <property type="entry name" value="CdaR_GGDEF"/>
</dbReference>
<dbReference type="PANTHER" id="PTHR33744">
    <property type="entry name" value="CARBOHYDRATE DIACID REGULATOR"/>
    <property type="match status" value="1"/>
</dbReference>
<dbReference type="Gene3D" id="3.30.450.40">
    <property type="match status" value="1"/>
</dbReference>
<protein>
    <submittedName>
        <fullName evidence="3">GAF domain-containing protein</fullName>
    </submittedName>
</protein>
<dbReference type="InterPro" id="IPR051448">
    <property type="entry name" value="CdaR-like_regulators"/>
</dbReference>
<reference evidence="4" key="1">
    <citation type="submission" date="2016-10" db="EMBL/GenBank/DDBJ databases">
        <authorList>
            <person name="Varghese N."/>
            <person name="Submissions S."/>
        </authorList>
    </citation>
    <scope>NUCLEOTIDE SEQUENCE [LARGE SCALE GENOMIC DNA]</scope>
    <source>
        <strain evidence="4">DSM 43163</strain>
    </source>
</reference>
<evidence type="ECO:0000256" key="1">
    <source>
        <dbReference type="ARBA" id="ARBA00006754"/>
    </source>
</evidence>
<evidence type="ECO:0000313" key="4">
    <source>
        <dbReference type="Proteomes" id="UP000236723"/>
    </source>
</evidence>
<dbReference type="SUPFAM" id="SSF55781">
    <property type="entry name" value="GAF domain-like"/>
    <property type="match status" value="1"/>
</dbReference>
<dbReference type="InterPro" id="IPR029016">
    <property type="entry name" value="GAF-like_dom_sf"/>
</dbReference>
<sequence>MDRGLTIRRMSAEFFLELLAREAPAVEFEAPVLEARAAGASPQTLERLEYGKRIALRIRATLERRARREAELSALFDTAGDLAGLRDLDAVLEAIVRRARRLLQADVSYMTLNDDERGDTYMRMTDGSVSAAFRRLRLPLGAGLGGLVAQTGMPYTSGSYLSDDQFRHRADIDEAVGEEGLVSILGVPMRLGSQAIGVLFAAHRTDHPFAKEEVALLSSLAAYAAVAIDNARLLAETRAALEELSAANEVVRARGDAVERAAQAHDRMADLVVRGGGVADICQVVVDVLGGAIFVLDDHDAVLAAVGADPDPADLAAVADLAAASRASGRTVARGALRVATAAAGAETLCTLVLRCDDELSALDQRILERAALVIALLRLIQRSVAEAEGRVRGDLLRDLLDGRVNDPQTVADRAKRVGVEAGARHVLVVVRHEADDETGRRRAAFWAASHAAAAHGLSEVQGGEIVLLLPGDRPGEVARRVAHELGQSLGHAATAGAAGPVDELGDLTAVYREAKRCAEALLALGQAGGGAGVDELGFVGLLIGDGNDVGGFITGTLGPVLDYDAKRGTELVQTLDAYFGCGGALAKTAARLHIHANTVTQRLERVGRLLGPGWQEPERALELHLALRLHRLRTW</sequence>
<keyword evidence="4" id="KW-1185">Reference proteome</keyword>
<proteinExistence type="inferred from homology"/>
<dbReference type="OrthoDB" id="8026818at2"/>